<evidence type="ECO:0000313" key="3">
    <source>
        <dbReference type="Proteomes" id="UP000050417"/>
    </source>
</evidence>
<protein>
    <recommendedName>
        <fullName evidence="4">Lysine exporter LysO family protein</fullName>
    </recommendedName>
</protein>
<dbReference type="Proteomes" id="UP000050417">
    <property type="component" value="Unassembled WGS sequence"/>
</dbReference>
<evidence type="ECO:0008006" key="4">
    <source>
        <dbReference type="Google" id="ProtNLM"/>
    </source>
</evidence>
<organism evidence="2 3">
    <name type="scientific">Ornatilinea apprima</name>
    <dbReference type="NCBI Taxonomy" id="1134406"/>
    <lineage>
        <taxon>Bacteria</taxon>
        <taxon>Bacillati</taxon>
        <taxon>Chloroflexota</taxon>
        <taxon>Anaerolineae</taxon>
        <taxon>Anaerolineales</taxon>
        <taxon>Anaerolineaceae</taxon>
        <taxon>Ornatilinea</taxon>
    </lineage>
</organism>
<keyword evidence="1" id="KW-0472">Membrane</keyword>
<dbReference type="PANTHER" id="PTHR35804">
    <property type="entry name" value="LYSINE EXPORTER LYSO"/>
    <property type="match status" value="1"/>
</dbReference>
<evidence type="ECO:0000313" key="2">
    <source>
        <dbReference type="EMBL" id="KPL81141.1"/>
    </source>
</evidence>
<dbReference type="Pfam" id="PF03956">
    <property type="entry name" value="Lys_export"/>
    <property type="match status" value="1"/>
</dbReference>
<dbReference type="PATRIC" id="fig|1134406.4.peg.3473"/>
<gene>
    <name evidence="2" type="ORF">ADN00_00400</name>
</gene>
<feature type="transmembrane region" description="Helical" evidence="1">
    <location>
        <begin position="42"/>
        <end position="64"/>
    </location>
</feature>
<dbReference type="GO" id="GO:0015661">
    <property type="term" value="F:L-lysine efflux transmembrane transporter activity"/>
    <property type="evidence" value="ECO:0007669"/>
    <property type="project" value="InterPro"/>
</dbReference>
<reference evidence="2 3" key="1">
    <citation type="submission" date="2015-07" db="EMBL/GenBank/DDBJ databases">
        <title>Genome sequence of Ornatilinea apprima DSM 23815.</title>
        <authorList>
            <person name="Hemp J."/>
            <person name="Ward L.M."/>
            <person name="Pace L.A."/>
            <person name="Fischer W.W."/>
        </authorList>
    </citation>
    <scope>NUCLEOTIDE SEQUENCE [LARGE SCALE GENOMIC DNA]</scope>
    <source>
        <strain evidence="2 3">P3M-1</strain>
    </source>
</reference>
<feature type="transmembrane region" description="Helical" evidence="1">
    <location>
        <begin position="117"/>
        <end position="136"/>
    </location>
</feature>
<name>A0A0P6XLG8_9CHLR</name>
<comment type="caution">
    <text evidence="2">The sequence shown here is derived from an EMBL/GenBank/DDBJ whole genome shotgun (WGS) entry which is preliminary data.</text>
</comment>
<dbReference type="PANTHER" id="PTHR35804:SF1">
    <property type="entry name" value="LYSINE EXPORTER LYSO"/>
    <property type="match status" value="1"/>
</dbReference>
<keyword evidence="3" id="KW-1185">Reference proteome</keyword>
<dbReference type="EMBL" id="LGCL01000002">
    <property type="protein sequence ID" value="KPL81141.1"/>
    <property type="molecule type" value="Genomic_DNA"/>
</dbReference>
<proteinExistence type="predicted"/>
<dbReference type="GO" id="GO:0005886">
    <property type="term" value="C:plasma membrane"/>
    <property type="evidence" value="ECO:0007669"/>
    <property type="project" value="TreeGrafter"/>
</dbReference>
<dbReference type="InterPro" id="IPR005642">
    <property type="entry name" value="LysO"/>
</dbReference>
<keyword evidence="1" id="KW-1133">Transmembrane helix</keyword>
<feature type="transmembrane region" description="Helical" evidence="1">
    <location>
        <begin position="12"/>
        <end position="30"/>
    </location>
</feature>
<feature type="transmembrane region" description="Helical" evidence="1">
    <location>
        <begin position="156"/>
        <end position="178"/>
    </location>
</feature>
<keyword evidence="1" id="KW-0812">Transmembrane</keyword>
<accession>A0A0P6XLG8</accession>
<evidence type="ECO:0000256" key="1">
    <source>
        <dbReference type="SAM" id="Phobius"/>
    </source>
</evidence>
<sequence length="179" mass="18895">MEWISAVGFPEQTQTLLIYALLFFIGVSVGSDEETLANLKTLNLLSLLVPFSILAGSLIGGAVGSVLINRIDVNEGMSIGAGLGYYSLSSVLIGQLRGEELGVIALMANIFREVSTILFAPLLVSLFGEMALIASGGATTSDTSLPVIQRYSGNRYTLIAVFNGIVLSLLVPLVVPLFL</sequence>
<dbReference type="AlphaFoldDB" id="A0A0P6XLG8"/>